<accession>A0A396Z6Z4</accession>
<proteinExistence type="predicted"/>
<organism evidence="1 2">
    <name type="scientific">Leptospira stimsonii</name>
    <dbReference type="NCBI Taxonomy" id="2202203"/>
    <lineage>
        <taxon>Bacteria</taxon>
        <taxon>Pseudomonadati</taxon>
        <taxon>Spirochaetota</taxon>
        <taxon>Spirochaetia</taxon>
        <taxon>Leptospirales</taxon>
        <taxon>Leptospiraceae</taxon>
        <taxon>Leptospira</taxon>
    </lineage>
</organism>
<gene>
    <name evidence="1" type="ORF">DLM75_13030</name>
</gene>
<dbReference type="RefSeq" id="WP_118968939.1">
    <property type="nucleotide sequence ID" value="NZ_QHCT01000003.1"/>
</dbReference>
<evidence type="ECO:0000313" key="1">
    <source>
        <dbReference type="EMBL" id="RHX89873.1"/>
    </source>
</evidence>
<dbReference type="AlphaFoldDB" id="A0A396Z6Z4"/>
<sequence>MIIKNNEEIKRAIAKRGFLRFKEWSDSKGLNYNYALKTLNGQDAYSSVVKALEEDKFKIVWETPTSKKLKELA</sequence>
<name>A0A396Z6Z4_9LEPT</name>
<dbReference type="Proteomes" id="UP000265798">
    <property type="component" value="Unassembled WGS sequence"/>
</dbReference>
<evidence type="ECO:0000313" key="2">
    <source>
        <dbReference type="Proteomes" id="UP000265798"/>
    </source>
</evidence>
<dbReference type="EMBL" id="QHCT01000003">
    <property type="protein sequence ID" value="RHX89873.1"/>
    <property type="molecule type" value="Genomic_DNA"/>
</dbReference>
<comment type="caution">
    <text evidence="1">The sequence shown here is derived from an EMBL/GenBank/DDBJ whole genome shotgun (WGS) entry which is preliminary data.</text>
</comment>
<dbReference type="OrthoDB" id="9876275at2"/>
<reference evidence="2" key="1">
    <citation type="submission" date="2018-05" db="EMBL/GenBank/DDBJ databases">
        <title>Leptospira yasudae sp. nov. and Leptospira stimsonii sp. nov., two pathogenic species of the genus Leptospira isolated from environmental sources.</title>
        <authorList>
            <person name="Casanovas-Massana A."/>
            <person name="Hamond C."/>
            <person name="Santos L.A."/>
            <person name="Hacker K.P."/>
            <person name="Balassiano I."/>
            <person name="Medeiros M.A."/>
            <person name="Reis M.G."/>
            <person name="Ko A.I."/>
            <person name="Wunder E.A."/>
        </authorList>
    </citation>
    <scope>NUCLEOTIDE SEQUENCE [LARGE SCALE GENOMIC DNA]</scope>
    <source>
        <strain evidence="2">Yale</strain>
    </source>
</reference>
<protein>
    <submittedName>
        <fullName evidence="1">Uncharacterized protein</fullName>
    </submittedName>
</protein>